<accession>A0A9J6P449</accession>
<keyword evidence="3" id="KW-1185">Reference proteome</keyword>
<name>A0A9J6P449_9CLOT</name>
<dbReference type="InterPro" id="IPR029058">
    <property type="entry name" value="AB_hydrolase_fold"/>
</dbReference>
<dbReference type="InterPro" id="IPR050266">
    <property type="entry name" value="AB_hydrolase_sf"/>
</dbReference>
<feature type="domain" description="AB hydrolase-1" evidence="1">
    <location>
        <begin position="35"/>
        <end position="201"/>
    </location>
</feature>
<dbReference type="GO" id="GO:0016020">
    <property type="term" value="C:membrane"/>
    <property type="evidence" value="ECO:0007669"/>
    <property type="project" value="TreeGrafter"/>
</dbReference>
<dbReference type="Pfam" id="PF00561">
    <property type="entry name" value="Abhydrolase_1"/>
    <property type="match status" value="1"/>
</dbReference>
<sequence length="310" mass="35756">MSRGDKQVKFIKVNGKNIECLIRNAREEKNEGENTIIILPGMMDTVYEWDYIGEKISGNDDVIIVHREGLGNSELINKSVSTENSAEDLKVLLNEFGVKENIILVGHSYGGLIIQHFLKLFGNEFKIKGCVLVDPASINRSRFNEIHIPTIDEDNSDDDFKKTWERYGDLSPDDLEQEVNYKLEEWAIKLTKEEQMEIKGFYSNPKLYKVLLSEINTWDTRLFEIEDMKDQFQIPFKVFIRDKEDAIKKHLDSGIPQEEAQVFEDLWDELVTEIAEISTKSEIIIAEKCGHMINLDNPKIIIKGIKEIAN</sequence>
<dbReference type="InterPro" id="IPR000073">
    <property type="entry name" value="AB_hydrolase_1"/>
</dbReference>
<dbReference type="SUPFAM" id="SSF53474">
    <property type="entry name" value="alpha/beta-Hydrolases"/>
    <property type="match status" value="1"/>
</dbReference>
<protein>
    <submittedName>
        <fullName evidence="2">Alpha/beta hydrolase</fullName>
    </submittedName>
</protein>
<dbReference type="Gene3D" id="3.40.50.1820">
    <property type="entry name" value="alpha/beta hydrolase"/>
    <property type="match status" value="1"/>
</dbReference>
<evidence type="ECO:0000259" key="1">
    <source>
        <dbReference type="Pfam" id="PF00561"/>
    </source>
</evidence>
<keyword evidence="2" id="KW-0378">Hydrolase</keyword>
<dbReference type="RefSeq" id="WP_250860607.1">
    <property type="nucleotide sequence ID" value="NZ_JAGSOJ010000004.1"/>
</dbReference>
<dbReference type="GO" id="GO:0016787">
    <property type="term" value="F:hydrolase activity"/>
    <property type="evidence" value="ECO:0007669"/>
    <property type="project" value="UniProtKB-KW"/>
</dbReference>
<evidence type="ECO:0000313" key="3">
    <source>
        <dbReference type="Proteomes" id="UP001056429"/>
    </source>
</evidence>
<dbReference type="PANTHER" id="PTHR43798">
    <property type="entry name" value="MONOACYLGLYCEROL LIPASE"/>
    <property type="match status" value="1"/>
</dbReference>
<comment type="caution">
    <text evidence="2">The sequence shown here is derived from an EMBL/GenBank/DDBJ whole genome shotgun (WGS) entry which is preliminary data.</text>
</comment>
<dbReference type="EMBL" id="JAGSOJ010000004">
    <property type="protein sequence ID" value="MCM1991487.1"/>
    <property type="molecule type" value="Genomic_DNA"/>
</dbReference>
<dbReference type="Proteomes" id="UP001056429">
    <property type="component" value="Unassembled WGS sequence"/>
</dbReference>
<reference evidence="2" key="2">
    <citation type="submission" date="2021-04" db="EMBL/GenBank/DDBJ databases">
        <authorList>
            <person name="Dong X."/>
        </authorList>
    </citation>
    <scope>NUCLEOTIDE SEQUENCE</scope>
    <source>
        <strain evidence="2">ZWT</strain>
    </source>
</reference>
<reference evidence="2" key="1">
    <citation type="journal article" date="2021" name="mSystems">
        <title>Bacteria and Archaea Synergistically Convert Glycine Betaine to Biogenic Methane in the Formosa Cold Seep of the South China Sea.</title>
        <authorList>
            <person name="Li L."/>
            <person name="Zhang W."/>
            <person name="Zhang S."/>
            <person name="Song L."/>
            <person name="Sun Q."/>
            <person name="Zhang H."/>
            <person name="Xiang H."/>
            <person name="Dong X."/>
        </authorList>
    </citation>
    <scope>NUCLEOTIDE SEQUENCE</scope>
    <source>
        <strain evidence="2">ZWT</strain>
    </source>
</reference>
<evidence type="ECO:0000313" key="2">
    <source>
        <dbReference type="EMBL" id="MCM1991487.1"/>
    </source>
</evidence>
<proteinExistence type="predicted"/>
<organism evidence="2 3">
    <name type="scientific">Oceanirhabdus seepicola</name>
    <dbReference type="NCBI Taxonomy" id="2828781"/>
    <lineage>
        <taxon>Bacteria</taxon>
        <taxon>Bacillati</taxon>
        <taxon>Bacillota</taxon>
        <taxon>Clostridia</taxon>
        <taxon>Eubacteriales</taxon>
        <taxon>Clostridiaceae</taxon>
        <taxon>Oceanirhabdus</taxon>
    </lineage>
</organism>
<dbReference type="AlphaFoldDB" id="A0A9J6P449"/>
<gene>
    <name evidence="2" type="ORF">KDK92_17265</name>
</gene>
<dbReference type="PANTHER" id="PTHR43798:SF33">
    <property type="entry name" value="HYDROLASE, PUTATIVE (AFU_ORTHOLOGUE AFUA_2G14860)-RELATED"/>
    <property type="match status" value="1"/>
</dbReference>